<keyword evidence="5" id="KW-0805">Transcription regulation</keyword>
<evidence type="ECO:0000313" key="10">
    <source>
        <dbReference type="EMBL" id="RKJ97357.1"/>
    </source>
</evidence>
<proteinExistence type="inferred from homology"/>
<evidence type="ECO:0000256" key="2">
    <source>
        <dbReference type="ARBA" id="ARBA00017823"/>
    </source>
</evidence>
<evidence type="ECO:0000256" key="3">
    <source>
        <dbReference type="ARBA" id="ARBA00022491"/>
    </source>
</evidence>
<dbReference type="GO" id="GO:0045892">
    <property type="term" value="P:negative regulation of DNA-templated transcription"/>
    <property type="evidence" value="ECO:0007669"/>
    <property type="project" value="InterPro"/>
</dbReference>
<comment type="similarity">
    <text evidence="1">Belongs to the FlgM family.</text>
</comment>
<dbReference type="SUPFAM" id="SSF101498">
    <property type="entry name" value="Anti-sigma factor FlgM"/>
    <property type="match status" value="1"/>
</dbReference>
<comment type="caution">
    <text evidence="10">The sequence shown here is derived from an EMBL/GenBank/DDBJ whole genome shotgun (WGS) entry which is preliminary data.</text>
</comment>
<keyword evidence="6" id="KW-0804">Transcription</keyword>
<dbReference type="RefSeq" id="WP_094438849.1">
    <property type="nucleotide sequence ID" value="NZ_AP024172.1"/>
</dbReference>
<keyword evidence="4" id="KW-1005">Bacterial flagellum biogenesis</keyword>
<dbReference type="Proteomes" id="UP000216225">
    <property type="component" value="Unassembled WGS sequence"/>
</dbReference>
<evidence type="ECO:0000256" key="6">
    <source>
        <dbReference type="ARBA" id="ARBA00023163"/>
    </source>
</evidence>
<evidence type="ECO:0000259" key="9">
    <source>
        <dbReference type="Pfam" id="PF04316"/>
    </source>
</evidence>
<sequence length="107" mass="10628">MKIGNNPDIASTLSQAAAARQQAKAAAPAPAAEAASQSASRAAAGVPVTLSATARGVEAGRSTADFDAGKVKAVKTAIDNGTFKVDAEAVADKLLANAYETLSRSRG</sequence>
<evidence type="ECO:0000256" key="1">
    <source>
        <dbReference type="ARBA" id="ARBA00005322"/>
    </source>
</evidence>
<name>A0A420KDS6_9BURK</name>
<dbReference type="NCBIfam" id="TIGR03824">
    <property type="entry name" value="FlgM_jcvi"/>
    <property type="match status" value="1"/>
</dbReference>
<comment type="function">
    <text evidence="7">Responsible for the coupling of flagellin expression to flagellar assembly by preventing expression of the flagellin genes when a component of the middle class of proteins is defective. It negatively regulates flagellar genes by inhibiting the activity of FliA by directly binding to FliA.</text>
</comment>
<reference evidence="10 11" key="1">
    <citation type="submission" date="2018-09" db="EMBL/GenBank/DDBJ databases">
        <title>Genome comparison of Alicycliphilus sp. BQ1, a polyurethanolytic bacterium, with its closest phylogenetic relatives Alicycliphilus denitrificans BC and K601, unable to attack polyurethane.</title>
        <authorList>
            <person name="Loza-Tavera H."/>
            <person name="Lozano L."/>
            <person name="Cevallos M."/>
            <person name="Maya-Lucas O."/>
            <person name="Garcia-Mena J."/>
            <person name="Hernandez J."/>
        </authorList>
    </citation>
    <scope>NUCLEOTIDE SEQUENCE [LARGE SCALE GENOMIC DNA]</scope>
    <source>
        <strain evidence="10 11">BQ1</strain>
    </source>
</reference>
<feature type="domain" description="Anti-sigma-28 factor FlgM C-terminal" evidence="9">
    <location>
        <begin position="48"/>
        <end position="95"/>
    </location>
</feature>
<evidence type="ECO:0000256" key="5">
    <source>
        <dbReference type="ARBA" id="ARBA00023015"/>
    </source>
</evidence>
<keyword evidence="10" id="KW-0966">Cell projection</keyword>
<organism evidence="10 11">
    <name type="scientific">Alicycliphilus denitrificans</name>
    <dbReference type="NCBI Taxonomy" id="179636"/>
    <lineage>
        <taxon>Bacteria</taxon>
        <taxon>Pseudomonadati</taxon>
        <taxon>Pseudomonadota</taxon>
        <taxon>Betaproteobacteria</taxon>
        <taxon>Burkholderiales</taxon>
        <taxon>Comamonadaceae</taxon>
        <taxon>Alicycliphilus</taxon>
    </lineage>
</organism>
<evidence type="ECO:0000256" key="4">
    <source>
        <dbReference type="ARBA" id="ARBA00022795"/>
    </source>
</evidence>
<dbReference type="GO" id="GO:0044781">
    <property type="term" value="P:bacterial-type flagellum organization"/>
    <property type="evidence" value="ECO:0007669"/>
    <property type="project" value="UniProtKB-KW"/>
</dbReference>
<keyword evidence="10" id="KW-0969">Cilium</keyword>
<protein>
    <recommendedName>
        <fullName evidence="2">Negative regulator of flagellin synthesis</fullName>
    </recommendedName>
    <alternativeName>
        <fullName evidence="8">Anti-sigma-28 factor</fullName>
    </alternativeName>
</protein>
<keyword evidence="10" id="KW-0282">Flagellum</keyword>
<evidence type="ECO:0000256" key="7">
    <source>
        <dbReference type="ARBA" id="ARBA00024739"/>
    </source>
</evidence>
<dbReference type="Pfam" id="PF04316">
    <property type="entry name" value="FlgM"/>
    <property type="match status" value="1"/>
</dbReference>
<evidence type="ECO:0000313" key="11">
    <source>
        <dbReference type="Proteomes" id="UP000216225"/>
    </source>
</evidence>
<keyword evidence="3" id="KW-0678">Repressor</keyword>
<gene>
    <name evidence="10" type="primary">flgM</name>
    <name evidence="10" type="ORF">CE154_015415</name>
</gene>
<dbReference type="InterPro" id="IPR031316">
    <property type="entry name" value="FlgM_C"/>
</dbReference>
<evidence type="ECO:0000256" key="8">
    <source>
        <dbReference type="ARBA" id="ARBA00030117"/>
    </source>
</evidence>
<accession>A0A420KDS6</accession>
<dbReference type="InterPro" id="IPR007412">
    <property type="entry name" value="FlgM"/>
</dbReference>
<dbReference type="EMBL" id="NKDB02000002">
    <property type="protein sequence ID" value="RKJ97357.1"/>
    <property type="molecule type" value="Genomic_DNA"/>
</dbReference>
<dbReference type="InterPro" id="IPR035890">
    <property type="entry name" value="Anti-sigma-28_factor_FlgM_sf"/>
</dbReference>
<dbReference type="AlphaFoldDB" id="A0A420KDS6"/>